<organism evidence="3 4">
    <name type="scientific">Cohnella ginsengisoli</name>
    <dbReference type="NCBI Taxonomy" id="425004"/>
    <lineage>
        <taxon>Bacteria</taxon>
        <taxon>Bacillati</taxon>
        <taxon>Bacillota</taxon>
        <taxon>Bacilli</taxon>
        <taxon>Bacillales</taxon>
        <taxon>Paenibacillaceae</taxon>
        <taxon>Cohnella</taxon>
    </lineage>
</organism>
<comment type="caution">
    <text evidence="3">The sequence shown here is derived from an EMBL/GenBank/DDBJ whole genome shotgun (WGS) entry which is preliminary data.</text>
</comment>
<proteinExistence type="predicted"/>
<name>A0A9X4QPI5_9BACL</name>
<dbReference type="Proteomes" id="UP001153387">
    <property type="component" value="Unassembled WGS sequence"/>
</dbReference>
<evidence type="ECO:0000259" key="2">
    <source>
        <dbReference type="Pfam" id="PF13739"/>
    </source>
</evidence>
<sequence length="204" mass="22756">MKMNVQTLMLPISIERTEKPPLKLSTPVITGGTGEAARKTMNEAIKREETSLMSTQGYPSPDVQEMDGTFEVKTNQRGVLSLSLLNYVFTGGAHGNTIQKSLTFDADTGRSYKLKDLFKKGADYEKKLNALIEAQIKARKLPLLSSYPGIAADQDYYIADKALVIYFQLYDLVPYAWGFPYFPISVYAIQDIIDEDGPLGAMMY</sequence>
<accession>A0A9X4QPI5</accession>
<feature type="domain" description="DUF3298" evidence="1">
    <location>
        <begin position="115"/>
        <end position="185"/>
    </location>
</feature>
<dbReference type="Gene3D" id="3.30.565.40">
    <property type="entry name" value="Fervidobacterium nodosum Rt17-B1 like"/>
    <property type="match status" value="1"/>
</dbReference>
<dbReference type="InterPro" id="IPR037126">
    <property type="entry name" value="PdaC/RsiV-like_sf"/>
</dbReference>
<dbReference type="InterPro" id="IPR025303">
    <property type="entry name" value="PdaC"/>
</dbReference>
<reference evidence="3 4" key="1">
    <citation type="submission" date="2022-10" db="EMBL/GenBank/DDBJ databases">
        <title>Comparative genomic analysis of Cohnella hashimotonis sp. nov., isolated from the International Space Station.</title>
        <authorList>
            <person name="Simpson A."/>
            <person name="Venkateswaran K."/>
        </authorList>
    </citation>
    <scope>NUCLEOTIDE SEQUENCE [LARGE SCALE GENOMIC DNA]</scope>
    <source>
        <strain evidence="3 4">DSM 18997</strain>
    </source>
</reference>
<keyword evidence="4" id="KW-1185">Reference proteome</keyword>
<evidence type="ECO:0000259" key="1">
    <source>
        <dbReference type="Pfam" id="PF11738"/>
    </source>
</evidence>
<dbReference type="AlphaFoldDB" id="A0A9X4QPI5"/>
<dbReference type="EMBL" id="JAPDHZ010000003">
    <property type="protein sequence ID" value="MDG0792785.1"/>
    <property type="molecule type" value="Genomic_DNA"/>
</dbReference>
<dbReference type="Pfam" id="PF11738">
    <property type="entry name" value="DUF3298"/>
    <property type="match status" value="1"/>
</dbReference>
<feature type="domain" description="Deacetylase PdaC" evidence="2">
    <location>
        <begin position="33"/>
        <end position="97"/>
    </location>
</feature>
<evidence type="ECO:0000313" key="3">
    <source>
        <dbReference type="EMBL" id="MDG0792785.1"/>
    </source>
</evidence>
<dbReference type="Pfam" id="PF13739">
    <property type="entry name" value="PdaC"/>
    <property type="match status" value="1"/>
</dbReference>
<dbReference type="RefSeq" id="WP_277566545.1">
    <property type="nucleotide sequence ID" value="NZ_JAPDHZ010000003.1"/>
</dbReference>
<evidence type="ECO:0000313" key="4">
    <source>
        <dbReference type="Proteomes" id="UP001153387"/>
    </source>
</evidence>
<dbReference type="Gene3D" id="3.90.640.20">
    <property type="entry name" value="Heat-shock cognate protein, ATPase"/>
    <property type="match status" value="1"/>
</dbReference>
<dbReference type="InterPro" id="IPR021729">
    <property type="entry name" value="DUF3298"/>
</dbReference>
<gene>
    <name evidence="3" type="ORF">OMP38_19335</name>
</gene>
<protein>
    <submittedName>
        <fullName evidence="3">DUF3298 and DUF4163 domain-containing protein</fullName>
    </submittedName>
</protein>